<evidence type="ECO:0000313" key="3">
    <source>
        <dbReference type="Proteomes" id="UP000033682"/>
    </source>
</evidence>
<dbReference type="PATRIC" id="fig|303541.3.peg.385"/>
<dbReference type="GO" id="GO:0005737">
    <property type="term" value="C:cytoplasm"/>
    <property type="evidence" value="ECO:0007669"/>
    <property type="project" value="TreeGrafter"/>
</dbReference>
<dbReference type="Proteomes" id="UP000033682">
    <property type="component" value="Unassembled WGS sequence"/>
</dbReference>
<name>A0A0F4LWW1_9LACO</name>
<dbReference type="RefSeq" id="WP_046306209.1">
    <property type="nucleotide sequence ID" value="NZ_KQ033999.1"/>
</dbReference>
<evidence type="ECO:0000259" key="1">
    <source>
        <dbReference type="PROSITE" id="PS51186"/>
    </source>
</evidence>
<protein>
    <submittedName>
        <fullName evidence="2">Acetyltransferase</fullName>
    </submittedName>
</protein>
<dbReference type="SUPFAM" id="SSF55729">
    <property type="entry name" value="Acyl-CoA N-acyltransferases (Nat)"/>
    <property type="match status" value="1"/>
</dbReference>
<dbReference type="HOGENOM" id="CLU_013985_3_0_9"/>
<dbReference type="InterPro" id="IPR000182">
    <property type="entry name" value="GNAT_dom"/>
</dbReference>
<dbReference type="PANTHER" id="PTHR43441:SF11">
    <property type="entry name" value="RIBOSOMAL-PROTEIN-SERINE ACETYLTRANSFERASE"/>
    <property type="match status" value="1"/>
</dbReference>
<feature type="domain" description="N-acetyltransferase" evidence="1">
    <location>
        <begin position="19"/>
        <end position="177"/>
    </location>
</feature>
<dbReference type="STRING" id="303541.JF72_02390"/>
<keyword evidence="3" id="KW-1185">Reference proteome</keyword>
<dbReference type="PROSITE" id="PS51186">
    <property type="entry name" value="GNAT"/>
    <property type="match status" value="1"/>
</dbReference>
<sequence>MFTIAKFLFAGQEIELVLPEIRHAQALYEIIVHDRVELARFLPWADKINVVEDEIDFIKQMRRETAEYKKLALVVLVNGDAAGMLGLHNIKLKNQSAEIGYWLGQAYQKKGIMTQAVKKLAEVSFNQLGLHRLSLLADHENRASCAIAERLNFAHIALLPDEVKYHGEFRDMELYTLINKNSL</sequence>
<dbReference type="GO" id="GO:0008999">
    <property type="term" value="F:protein-N-terminal-alanine acetyltransferase activity"/>
    <property type="evidence" value="ECO:0007669"/>
    <property type="project" value="TreeGrafter"/>
</dbReference>
<dbReference type="Gene3D" id="3.40.630.30">
    <property type="match status" value="1"/>
</dbReference>
<dbReference type="InterPro" id="IPR051908">
    <property type="entry name" value="Ribosomal_N-acetyltransferase"/>
</dbReference>
<keyword evidence="2" id="KW-0808">Transferase</keyword>
<dbReference type="Pfam" id="PF13302">
    <property type="entry name" value="Acetyltransf_3"/>
    <property type="match status" value="1"/>
</dbReference>
<accession>A0A0F4LWW1</accession>
<evidence type="ECO:0000313" key="2">
    <source>
        <dbReference type="EMBL" id="KJY62031.1"/>
    </source>
</evidence>
<organism evidence="2 3">
    <name type="scientific">Lactobacillus apis</name>
    <dbReference type="NCBI Taxonomy" id="303541"/>
    <lineage>
        <taxon>Bacteria</taxon>
        <taxon>Bacillati</taxon>
        <taxon>Bacillota</taxon>
        <taxon>Bacilli</taxon>
        <taxon>Lactobacillales</taxon>
        <taxon>Lactobacillaceae</taxon>
        <taxon>Lactobacillus</taxon>
    </lineage>
</organism>
<proteinExistence type="predicted"/>
<dbReference type="AlphaFoldDB" id="A0A0F4LWW1"/>
<reference evidence="2 3" key="1">
    <citation type="submission" date="2015-01" db="EMBL/GenBank/DDBJ databases">
        <title>Comparative genomics of the lactic acid bacteria isolated from the honey bee gut.</title>
        <authorList>
            <person name="Ellegaard K.M."/>
            <person name="Tamarit D."/>
            <person name="Javelind E."/>
            <person name="Olofsson T."/>
            <person name="Andersson S.G."/>
            <person name="Vasquez A."/>
        </authorList>
    </citation>
    <scope>NUCLEOTIDE SEQUENCE [LARGE SCALE GENOMIC DNA]</scope>
    <source>
        <strain evidence="2 3">Hma11</strain>
    </source>
</reference>
<dbReference type="GO" id="GO:1990189">
    <property type="term" value="F:protein N-terminal-serine acetyltransferase activity"/>
    <property type="evidence" value="ECO:0007669"/>
    <property type="project" value="TreeGrafter"/>
</dbReference>
<comment type="caution">
    <text evidence="2">The sequence shown here is derived from an EMBL/GenBank/DDBJ whole genome shotgun (WGS) entry which is preliminary data.</text>
</comment>
<dbReference type="EMBL" id="JXLG01000004">
    <property type="protein sequence ID" value="KJY62031.1"/>
    <property type="molecule type" value="Genomic_DNA"/>
</dbReference>
<dbReference type="InterPro" id="IPR016181">
    <property type="entry name" value="Acyl_CoA_acyltransferase"/>
</dbReference>
<gene>
    <name evidence="2" type="ORF">JF72_02390</name>
</gene>
<dbReference type="PANTHER" id="PTHR43441">
    <property type="entry name" value="RIBOSOMAL-PROTEIN-SERINE ACETYLTRANSFERASE"/>
    <property type="match status" value="1"/>
</dbReference>